<gene>
    <name evidence="6" type="ORF">MIMGU_mgv1a027139mg</name>
</gene>
<evidence type="ECO:0000256" key="3">
    <source>
        <dbReference type="ARBA" id="ARBA00023163"/>
    </source>
</evidence>
<evidence type="ECO:0000256" key="1">
    <source>
        <dbReference type="ARBA" id="ARBA00004123"/>
    </source>
</evidence>
<reference evidence="6 7" key="1">
    <citation type="journal article" date="2013" name="Proc. Natl. Acad. Sci. U.S.A.">
        <title>Fine-scale variation in meiotic recombination in Mimulus inferred from population shotgun sequencing.</title>
        <authorList>
            <person name="Hellsten U."/>
            <person name="Wright K.M."/>
            <person name="Jenkins J."/>
            <person name="Shu S."/>
            <person name="Yuan Y."/>
            <person name="Wessler S.R."/>
            <person name="Schmutz J."/>
            <person name="Willis J.H."/>
            <person name="Rokhsar D.S."/>
        </authorList>
    </citation>
    <scope>NUCLEOTIDE SEQUENCE [LARGE SCALE GENOMIC DNA]</scope>
    <source>
        <strain evidence="7">cv. DUN x IM62</strain>
    </source>
</reference>
<keyword evidence="4" id="KW-0539">Nucleus</keyword>
<keyword evidence="3" id="KW-0804">Transcription</keyword>
<dbReference type="STRING" id="4155.A0A022RTE0"/>
<dbReference type="CDD" id="cd11393">
    <property type="entry name" value="bHLH_AtbHLH_like"/>
    <property type="match status" value="1"/>
</dbReference>
<dbReference type="InterPro" id="IPR011598">
    <property type="entry name" value="bHLH_dom"/>
</dbReference>
<evidence type="ECO:0000313" key="7">
    <source>
        <dbReference type="Proteomes" id="UP000030748"/>
    </source>
</evidence>
<feature type="domain" description="BHLH" evidence="5">
    <location>
        <begin position="161"/>
        <end position="210"/>
    </location>
</feature>
<dbReference type="InterPro" id="IPR037546">
    <property type="entry name" value="SAC51-like"/>
</dbReference>
<dbReference type="EMBL" id="KI630264">
    <property type="protein sequence ID" value="EYU43276.1"/>
    <property type="molecule type" value="Genomic_DNA"/>
</dbReference>
<dbReference type="AlphaFoldDB" id="A0A022RTE0"/>
<dbReference type="eggNOG" id="ENOG502R4DP">
    <property type="taxonomic scope" value="Eukaryota"/>
</dbReference>
<dbReference type="InterPro" id="IPR045239">
    <property type="entry name" value="bHLH95_bHLH"/>
</dbReference>
<dbReference type="GO" id="GO:0046983">
    <property type="term" value="F:protein dimerization activity"/>
    <property type="evidence" value="ECO:0007669"/>
    <property type="project" value="InterPro"/>
</dbReference>
<dbReference type="PROSITE" id="PS50888">
    <property type="entry name" value="BHLH"/>
    <property type="match status" value="1"/>
</dbReference>
<comment type="subcellular location">
    <subcellularLocation>
        <location evidence="1">Nucleus</location>
    </subcellularLocation>
</comment>
<name>A0A022RTE0_ERYGU</name>
<dbReference type="PANTHER" id="PTHR36066">
    <property type="entry name" value="TRANSCRIPTION FACTOR BHLH145"/>
    <property type="match status" value="1"/>
</dbReference>
<evidence type="ECO:0000259" key="5">
    <source>
        <dbReference type="PROSITE" id="PS50888"/>
    </source>
</evidence>
<evidence type="ECO:0000256" key="4">
    <source>
        <dbReference type="ARBA" id="ARBA00023242"/>
    </source>
</evidence>
<proteinExistence type="predicted"/>
<protein>
    <recommendedName>
        <fullName evidence="5">BHLH domain-containing protein</fullName>
    </recommendedName>
</protein>
<accession>A0A022RTE0</accession>
<keyword evidence="2" id="KW-0805">Transcription regulation</keyword>
<dbReference type="Proteomes" id="UP000030748">
    <property type="component" value="Unassembled WGS sequence"/>
</dbReference>
<dbReference type="SUPFAM" id="SSF47459">
    <property type="entry name" value="HLH, helix-loop-helix DNA-binding domain"/>
    <property type="match status" value="1"/>
</dbReference>
<evidence type="ECO:0000313" key="6">
    <source>
        <dbReference type="EMBL" id="EYU43276.1"/>
    </source>
</evidence>
<keyword evidence="7" id="KW-1185">Reference proteome</keyword>
<dbReference type="PANTHER" id="PTHR36066:SF11">
    <property type="entry name" value="TRANSCRIPTION FACTOR BHLH144"/>
    <property type="match status" value="1"/>
</dbReference>
<dbReference type="InterPro" id="IPR036638">
    <property type="entry name" value="HLH_DNA-bd_sf"/>
</dbReference>
<sequence length="231" mass="26175">MPPLGDQTGYSYMQNAPIPSLVNGFIPPGIKPLLPLRNLDIHPSTACPKNYIIFDQTENRSQVMFHPDISSKMFYPGLEKSIFQENVCKQDENEDGNISSTLKEDENDIDALLSTEYEDDEENGESEDEVMSTARTVAKYEYDSSDSCSNYESVSRKTRRVFGEKSSGTFRKKGERVRKMVKALRGIVPGGNRMSNVDVLDEAVRYLKSLRVEVKKMGLEKIIERVKKSNE</sequence>
<dbReference type="GO" id="GO:0005634">
    <property type="term" value="C:nucleus"/>
    <property type="evidence" value="ECO:0007669"/>
    <property type="project" value="UniProtKB-SubCell"/>
</dbReference>
<organism evidence="6 7">
    <name type="scientific">Erythranthe guttata</name>
    <name type="common">Yellow monkey flower</name>
    <name type="synonym">Mimulus guttatus</name>
    <dbReference type="NCBI Taxonomy" id="4155"/>
    <lineage>
        <taxon>Eukaryota</taxon>
        <taxon>Viridiplantae</taxon>
        <taxon>Streptophyta</taxon>
        <taxon>Embryophyta</taxon>
        <taxon>Tracheophyta</taxon>
        <taxon>Spermatophyta</taxon>
        <taxon>Magnoliopsida</taxon>
        <taxon>eudicotyledons</taxon>
        <taxon>Gunneridae</taxon>
        <taxon>Pentapetalae</taxon>
        <taxon>asterids</taxon>
        <taxon>lamiids</taxon>
        <taxon>Lamiales</taxon>
        <taxon>Phrymaceae</taxon>
        <taxon>Erythranthe</taxon>
    </lineage>
</organism>
<evidence type="ECO:0000256" key="2">
    <source>
        <dbReference type="ARBA" id="ARBA00023015"/>
    </source>
</evidence>